<dbReference type="InterPro" id="IPR011990">
    <property type="entry name" value="TPR-like_helical_dom_sf"/>
</dbReference>
<comment type="caution">
    <text evidence="1">The sequence shown here is derived from an EMBL/GenBank/DDBJ whole genome shotgun (WGS) entry which is preliminary data.</text>
</comment>
<dbReference type="EMBL" id="RIBZ01000203">
    <property type="protein sequence ID" value="RNG26243.1"/>
    <property type="molecule type" value="Genomic_DNA"/>
</dbReference>
<reference evidence="1 2" key="1">
    <citation type="submission" date="2018-11" db="EMBL/GenBank/DDBJ databases">
        <title>The Potential of Streptomyces as Biocontrol Agents against the Tomato grey mould, Botrytis cinerea (Gray mold) Frontiers in Microbiology.</title>
        <authorList>
            <person name="Li D."/>
        </authorList>
    </citation>
    <scope>NUCLEOTIDE SEQUENCE [LARGE SCALE GENOMIC DNA]</scope>
    <source>
        <strain evidence="1 2">NEAU-LD23</strain>
    </source>
</reference>
<evidence type="ECO:0000313" key="2">
    <source>
        <dbReference type="Proteomes" id="UP000275401"/>
    </source>
</evidence>
<dbReference type="Proteomes" id="UP000275401">
    <property type="component" value="Unassembled WGS sequence"/>
</dbReference>
<protein>
    <submittedName>
        <fullName evidence="1">XRE family transcriptional regulator</fullName>
    </submittedName>
</protein>
<evidence type="ECO:0000313" key="1">
    <source>
        <dbReference type="EMBL" id="RNG26243.1"/>
    </source>
</evidence>
<sequence>MLIGDALDVPEGLVGAYDWPLWLPGYETLSPLGTGLTITVLREAIDMDLDRRTFMSHTAAALTASAHQWATTSPVPIVRAGRSRAVDPDVLDWIESTAQRLNSLATAQRQNIAHILVGFYQDVVDLLENATYSDRDEVRLYTLAATLAQTIAWHRFDHQHHTAATTYWNAALHSAHQAKATDLGAGIIADIAYQSVWLDQPATAVDSLTNALTRATDPTARSLLHLRRARAHAMLGTPHARACYRDLAAAEHHLTTATADPPPWCAWMIPADIAVDTGRCLSLLDQPRQADHQITQGIALLPERRTKTKAIFYAYQADNLLSQGDVDQAAVTARQAVQLAQPLGASRCIQQISDLIPRFIPHTKISAVEHLLHDLAPHT</sequence>
<dbReference type="Gene3D" id="1.25.40.10">
    <property type="entry name" value="Tetratricopeptide repeat domain"/>
    <property type="match status" value="1"/>
</dbReference>
<accession>A0A3M8WE82</accession>
<proteinExistence type="predicted"/>
<keyword evidence="2" id="KW-1185">Reference proteome</keyword>
<dbReference type="AlphaFoldDB" id="A0A3M8WE82"/>
<organism evidence="1 2">
    <name type="scientific">Streptomyces botrytidirepellens</name>
    <dbReference type="NCBI Taxonomy" id="2486417"/>
    <lineage>
        <taxon>Bacteria</taxon>
        <taxon>Bacillati</taxon>
        <taxon>Actinomycetota</taxon>
        <taxon>Actinomycetes</taxon>
        <taxon>Kitasatosporales</taxon>
        <taxon>Streptomycetaceae</taxon>
        <taxon>Streptomyces</taxon>
    </lineage>
</organism>
<gene>
    <name evidence="1" type="ORF">EEJ42_15705</name>
</gene>
<name>A0A3M8WE82_9ACTN</name>